<dbReference type="GO" id="GO:0016491">
    <property type="term" value="F:oxidoreductase activity"/>
    <property type="evidence" value="ECO:0007669"/>
    <property type="project" value="UniProtKB-KW"/>
</dbReference>
<organism evidence="5 6">
    <name type="scientific">Riccia sorocarpa</name>
    <dbReference type="NCBI Taxonomy" id="122646"/>
    <lineage>
        <taxon>Eukaryota</taxon>
        <taxon>Viridiplantae</taxon>
        <taxon>Streptophyta</taxon>
        <taxon>Embryophyta</taxon>
        <taxon>Marchantiophyta</taxon>
        <taxon>Marchantiopsida</taxon>
        <taxon>Marchantiidae</taxon>
        <taxon>Marchantiales</taxon>
        <taxon>Ricciaceae</taxon>
        <taxon>Riccia</taxon>
    </lineage>
</organism>
<reference evidence="5 6" key="1">
    <citation type="submission" date="2024-09" db="EMBL/GenBank/DDBJ databases">
        <title>Chromosome-scale assembly of Riccia sorocarpa.</title>
        <authorList>
            <person name="Paukszto L."/>
        </authorList>
    </citation>
    <scope>NUCLEOTIDE SEQUENCE [LARGE SCALE GENOMIC DNA]</scope>
    <source>
        <strain evidence="5">LP-2024</strain>
        <tissue evidence="5">Aerial parts of the thallus</tissue>
    </source>
</reference>
<dbReference type="AlphaFoldDB" id="A0ABD3GCF2"/>
<keyword evidence="4" id="KW-0408">Iron</keyword>
<proteinExistence type="inferred from homology"/>
<dbReference type="PANTHER" id="PTHR47944">
    <property type="entry name" value="CYTOCHROME P450 98A9"/>
    <property type="match status" value="1"/>
</dbReference>
<dbReference type="GO" id="GO:0046872">
    <property type="term" value="F:metal ion binding"/>
    <property type="evidence" value="ECO:0007669"/>
    <property type="project" value="UniProtKB-KW"/>
</dbReference>
<evidence type="ECO:0000256" key="3">
    <source>
        <dbReference type="ARBA" id="ARBA00023002"/>
    </source>
</evidence>
<accession>A0ABD3GCF2</accession>
<evidence type="ECO:0000256" key="4">
    <source>
        <dbReference type="ARBA" id="ARBA00023004"/>
    </source>
</evidence>
<keyword evidence="6" id="KW-1185">Reference proteome</keyword>
<dbReference type="EMBL" id="JBJQOH010000008">
    <property type="protein sequence ID" value="KAL3676862.1"/>
    <property type="molecule type" value="Genomic_DNA"/>
</dbReference>
<comment type="similarity">
    <text evidence="1">Belongs to the cytochrome P450 family.</text>
</comment>
<dbReference type="Pfam" id="PF00067">
    <property type="entry name" value="p450"/>
    <property type="match status" value="1"/>
</dbReference>
<evidence type="ECO:0000313" key="6">
    <source>
        <dbReference type="Proteomes" id="UP001633002"/>
    </source>
</evidence>
<gene>
    <name evidence="5" type="ORF">R1sor_026810</name>
</gene>
<dbReference type="Proteomes" id="UP001633002">
    <property type="component" value="Unassembled WGS sequence"/>
</dbReference>
<dbReference type="PANTHER" id="PTHR47944:SF4">
    <property type="entry name" value="OS09G0441700 PROTEIN"/>
    <property type="match status" value="1"/>
</dbReference>
<protein>
    <recommendedName>
        <fullName evidence="7">Cytochrome P450</fullName>
    </recommendedName>
</protein>
<dbReference type="InterPro" id="IPR001128">
    <property type="entry name" value="Cyt_P450"/>
</dbReference>
<name>A0ABD3GCF2_9MARC</name>
<evidence type="ECO:0008006" key="7">
    <source>
        <dbReference type="Google" id="ProtNLM"/>
    </source>
</evidence>
<evidence type="ECO:0000313" key="5">
    <source>
        <dbReference type="EMBL" id="KAL3676862.1"/>
    </source>
</evidence>
<comment type="caution">
    <text evidence="5">The sequence shown here is derived from an EMBL/GenBank/DDBJ whole genome shotgun (WGS) entry which is preliminary data.</text>
</comment>
<dbReference type="Gene3D" id="1.10.630.10">
    <property type="entry name" value="Cytochrome P450"/>
    <property type="match status" value="1"/>
</dbReference>
<dbReference type="InterPro" id="IPR036396">
    <property type="entry name" value="Cyt_P450_sf"/>
</dbReference>
<keyword evidence="2" id="KW-0479">Metal-binding</keyword>
<evidence type="ECO:0000256" key="1">
    <source>
        <dbReference type="ARBA" id="ARBA00010617"/>
    </source>
</evidence>
<evidence type="ECO:0000256" key="2">
    <source>
        <dbReference type="ARBA" id="ARBA00022723"/>
    </source>
</evidence>
<keyword evidence="3" id="KW-0560">Oxidoreductase</keyword>
<sequence length="160" mass="17843">MTVTITCELRRLDFMFSVGGTDDISVTIEWALCELLKDSCILEEAQAEMDSVVGRERLVNESDLPNLPYLNAIVMETFRLHPAGVLIPRSSVEDCEIQGYNIPTKTSVFKGCVIQGHILKTQLPYFVMCGKYPVPNVVAPHIQAFVPQTHLQVCSYHVSA</sequence>
<dbReference type="SUPFAM" id="SSF48264">
    <property type="entry name" value="Cytochrome P450"/>
    <property type="match status" value="1"/>
</dbReference>